<dbReference type="InterPro" id="IPR011990">
    <property type="entry name" value="TPR-like_helical_dom_sf"/>
</dbReference>
<protein>
    <submittedName>
        <fullName evidence="4">Uncharacterized protein</fullName>
    </submittedName>
</protein>
<evidence type="ECO:0000256" key="3">
    <source>
        <dbReference type="ARBA" id="ARBA00038336"/>
    </source>
</evidence>
<dbReference type="Proteomes" id="UP000271974">
    <property type="component" value="Unassembled WGS sequence"/>
</dbReference>
<comment type="similarity">
    <text evidence="3">Belongs to the IFIT family.</text>
</comment>
<keyword evidence="1" id="KW-0677">Repeat</keyword>
<evidence type="ECO:0000313" key="5">
    <source>
        <dbReference type="Proteomes" id="UP000271974"/>
    </source>
</evidence>
<evidence type="ECO:0000256" key="2">
    <source>
        <dbReference type="ARBA" id="ARBA00022803"/>
    </source>
</evidence>
<dbReference type="GO" id="GO:0051607">
    <property type="term" value="P:defense response to virus"/>
    <property type="evidence" value="ECO:0007669"/>
    <property type="project" value="TreeGrafter"/>
</dbReference>
<dbReference type="PANTHER" id="PTHR10271:SF0">
    <property type="entry name" value="INTERFERON-INDUCED PROTEIN WITH TETRATRICOPEPTIDE REPEATS 5"/>
    <property type="match status" value="1"/>
</dbReference>
<dbReference type="PANTHER" id="PTHR10271">
    <property type="entry name" value="INTERFERON-INDUCED PROTEIN WITH TETRATRICOPEPTIDE REPEATS"/>
    <property type="match status" value="1"/>
</dbReference>
<dbReference type="EMBL" id="RQTK01001643">
    <property type="protein sequence ID" value="RUS69551.1"/>
    <property type="molecule type" value="Genomic_DNA"/>
</dbReference>
<reference evidence="4 5" key="1">
    <citation type="submission" date="2019-01" db="EMBL/GenBank/DDBJ databases">
        <title>A draft genome assembly of the solar-powered sea slug Elysia chlorotica.</title>
        <authorList>
            <person name="Cai H."/>
            <person name="Li Q."/>
            <person name="Fang X."/>
            <person name="Li J."/>
            <person name="Curtis N.E."/>
            <person name="Altenburger A."/>
            <person name="Shibata T."/>
            <person name="Feng M."/>
            <person name="Maeda T."/>
            <person name="Schwartz J.A."/>
            <person name="Shigenobu S."/>
            <person name="Lundholm N."/>
            <person name="Nishiyama T."/>
            <person name="Yang H."/>
            <person name="Hasebe M."/>
            <person name="Li S."/>
            <person name="Pierce S.K."/>
            <person name="Wang J."/>
        </authorList>
    </citation>
    <scope>NUCLEOTIDE SEQUENCE [LARGE SCALE GENOMIC DNA]</scope>
    <source>
        <strain evidence="4">EC2010</strain>
        <tissue evidence="4">Whole organism of an adult</tissue>
    </source>
</reference>
<dbReference type="Gene3D" id="1.25.40.10">
    <property type="entry name" value="Tetratricopeptide repeat domain"/>
    <property type="match status" value="1"/>
</dbReference>
<proteinExistence type="inferred from homology"/>
<sequence length="757" mass="85442">MATRQDAFPSDTVSSMEDLWDELSLVPSVFTLNLPGIISVTRMHVLKKSIDHEVESLQHLPKKYEEDTEEIIQSLDLLTWLEFKIGSFPRALELNDRALVLSEEKRSFTWGNRAHLMCFQRDFEEAKSCMHKLDQLKERESHDKRIAGEKASQAYCHFRLGGNKNTSIAITLFEEALETYPQSYLWTQQLGICYNRLPYMASKIADVYLKTNRLDKAERNFLCVANKSSNPRLRAFAFSDLAKINKNAHEKVTLCEAALELANDDPYVVLNCATSLMQFDLDKAISLLERESNPTSKHLTQLGKCYTSKAKQHKKDKDLLAKYSSLAEECYRRGVDENPLSMQCRHFLAMHMLKHSKLEETWQEFRKILADFTRLPKSDYAFYLMKAYEYAGICQLKLCKDARFTGNLSAPTTATTLRKEAEVMLIKALEIALNICSPRDVNNHLGVSLNCLSSFADETEKQLYSWLNALANRPGSIDEALIEVKRYLSLEAFEKAYALLMFIARSLPIDANLRRQVMLSAAWDRLLKVSADADRILKSYFDHHERKMPSGYSSQLSEIVDSGEDEELLDVLILYDDSCKEATGGSHLSTFCSRLQQALVTIFGLNTSQNMQTSCAAVPVANLQLKVAAKAKLVLVVVGSEPTSKYFQSLLEKLLGLVKQNDGNGTGPRLMVALIEEGVTVPTSILQDVPRTPPLKPLLGSLDTYLQRYVQDRPEAPAGDSGRVAEDDLKRCVGDIMSFYCCLISTSWPLPTKDDTA</sequence>
<gene>
    <name evidence="4" type="ORF">EGW08_022689</name>
</gene>
<evidence type="ECO:0000256" key="1">
    <source>
        <dbReference type="ARBA" id="ARBA00022737"/>
    </source>
</evidence>
<keyword evidence="2" id="KW-0802">TPR repeat</keyword>
<dbReference type="AlphaFoldDB" id="A0A3S0Z521"/>
<accession>A0A3S0Z521</accession>
<dbReference type="SUPFAM" id="SSF48452">
    <property type="entry name" value="TPR-like"/>
    <property type="match status" value="2"/>
</dbReference>
<name>A0A3S0Z521_ELYCH</name>
<evidence type="ECO:0000313" key="4">
    <source>
        <dbReference type="EMBL" id="RUS69551.1"/>
    </source>
</evidence>
<comment type="caution">
    <text evidence="4">The sequence shown here is derived from an EMBL/GenBank/DDBJ whole genome shotgun (WGS) entry which is preliminary data.</text>
</comment>
<dbReference type="GO" id="GO:0005829">
    <property type="term" value="C:cytosol"/>
    <property type="evidence" value="ECO:0007669"/>
    <property type="project" value="TreeGrafter"/>
</dbReference>
<dbReference type="OrthoDB" id="6078234at2759"/>
<organism evidence="4 5">
    <name type="scientific">Elysia chlorotica</name>
    <name type="common">Eastern emerald elysia</name>
    <name type="synonym">Sea slug</name>
    <dbReference type="NCBI Taxonomy" id="188477"/>
    <lineage>
        <taxon>Eukaryota</taxon>
        <taxon>Metazoa</taxon>
        <taxon>Spiralia</taxon>
        <taxon>Lophotrochozoa</taxon>
        <taxon>Mollusca</taxon>
        <taxon>Gastropoda</taxon>
        <taxon>Heterobranchia</taxon>
        <taxon>Euthyneura</taxon>
        <taxon>Panpulmonata</taxon>
        <taxon>Sacoglossa</taxon>
        <taxon>Placobranchoidea</taxon>
        <taxon>Plakobranchidae</taxon>
        <taxon>Elysia</taxon>
    </lineage>
</organism>
<keyword evidence="5" id="KW-1185">Reference proteome</keyword>